<reference evidence="2 3" key="1">
    <citation type="submission" date="2016-07" db="EMBL/GenBank/DDBJ databases">
        <title>Pervasive Adenine N6-methylation of Active Genes in Fungi.</title>
        <authorList>
            <consortium name="DOE Joint Genome Institute"/>
            <person name="Mondo S.J."/>
            <person name="Dannebaum R.O."/>
            <person name="Kuo R.C."/>
            <person name="Labutti K."/>
            <person name="Haridas S."/>
            <person name="Kuo A."/>
            <person name="Salamov A."/>
            <person name="Ahrendt S.R."/>
            <person name="Lipzen A."/>
            <person name="Sullivan W."/>
            <person name="Andreopoulos W.B."/>
            <person name="Clum A."/>
            <person name="Lindquist E."/>
            <person name="Daum C."/>
            <person name="Ramamoorthy G.K."/>
            <person name="Gryganskyi A."/>
            <person name="Culley D."/>
            <person name="Magnuson J.K."/>
            <person name="James T.Y."/>
            <person name="O'Malley M.A."/>
            <person name="Stajich J.E."/>
            <person name="Spatafora J.W."/>
            <person name="Visel A."/>
            <person name="Grigoriev I.V."/>
        </authorList>
    </citation>
    <scope>NUCLEOTIDE SEQUENCE [LARGE SCALE GENOMIC DNA]</scope>
    <source>
        <strain evidence="2 3">NRRL 3301</strain>
    </source>
</reference>
<feature type="compositionally biased region" description="Low complexity" evidence="1">
    <location>
        <begin position="153"/>
        <end position="162"/>
    </location>
</feature>
<dbReference type="EMBL" id="MCGT01000004">
    <property type="protein sequence ID" value="ORX60693.1"/>
    <property type="molecule type" value="Genomic_DNA"/>
</dbReference>
<feature type="compositionally biased region" description="Pro residues" evidence="1">
    <location>
        <begin position="234"/>
        <end position="248"/>
    </location>
</feature>
<accession>A0A1X2GTB3</accession>
<protein>
    <submittedName>
        <fullName evidence="2">Uncharacterized protein</fullName>
    </submittedName>
</protein>
<sequence>MSSTMNYQEQLETYARDMLSTYWLQQQMNTPQSHAYGPPAPAQPDYMTNWMNQQQQHIAPPMSPSLPANRSVFGDGFTLSQQQQQSIPMQASPSQHHPQHEPLVTDQKKEKTTSKAGSSFWAPRRDVKKRKSWFKKRASTSISEEPAQPVMKSAHQASSVASPSPPYVPPAPSPHSAPPQPAPPPQTSSLQAAPSQHQPPVSSPNPSNQGDTLQTPFSTVPVPSQTTGYFVYYPPAPPPPPPPAPKQPELPKGPKITMSNPRSETNDRCLIM</sequence>
<evidence type="ECO:0000313" key="3">
    <source>
        <dbReference type="Proteomes" id="UP000242146"/>
    </source>
</evidence>
<comment type="caution">
    <text evidence="2">The sequence shown here is derived from an EMBL/GenBank/DDBJ whole genome shotgun (WGS) entry which is preliminary data.</text>
</comment>
<feature type="compositionally biased region" description="Polar residues" evidence="1">
    <location>
        <begin position="210"/>
        <end position="228"/>
    </location>
</feature>
<dbReference type="AlphaFoldDB" id="A0A1X2GTB3"/>
<gene>
    <name evidence="2" type="ORF">DM01DRAFT_1343128</name>
</gene>
<feature type="compositionally biased region" description="Basic residues" evidence="1">
    <location>
        <begin position="126"/>
        <end position="138"/>
    </location>
</feature>
<proteinExistence type="predicted"/>
<evidence type="ECO:0000256" key="1">
    <source>
        <dbReference type="SAM" id="MobiDB-lite"/>
    </source>
</evidence>
<name>A0A1X2GTB3_9FUNG</name>
<feature type="compositionally biased region" description="Low complexity" evidence="1">
    <location>
        <begin position="80"/>
        <end position="95"/>
    </location>
</feature>
<keyword evidence="3" id="KW-1185">Reference proteome</keyword>
<feature type="region of interest" description="Disordered" evidence="1">
    <location>
        <begin position="80"/>
        <end position="272"/>
    </location>
</feature>
<organism evidence="2 3">
    <name type="scientific">Hesseltinella vesiculosa</name>
    <dbReference type="NCBI Taxonomy" id="101127"/>
    <lineage>
        <taxon>Eukaryota</taxon>
        <taxon>Fungi</taxon>
        <taxon>Fungi incertae sedis</taxon>
        <taxon>Mucoromycota</taxon>
        <taxon>Mucoromycotina</taxon>
        <taxon>Mucoromycetes</taxon>
        <taxon>Mucorales</taxon>
        <taxon>Cunninghamellaceae</taxon>
        <taxon>Hesseltinella</taxon>
    </lineage>
</organism>
<dbReference type="OrthoDB" id="2290874at2759"/>
<dbReference type="Proteomes" id="UP000242146">
    <property type="component" value="Unassembled WGS sequence"/>
</dbReference>
<feature type="compositionally biased region" description="Pro residues" evidence="1">
    <location>
        <begin position="163"/>
        <end position="186"/>
    </location>
</feature>
<evidence type="ECO:0000313" key="2">
    <source>
        <dbReference type="EMBL" id="ORX60693.1"/>
    </source>
</evidence>
<feature type="compositionally biased region" description="Low complexity" evidence="1">
    <location>
        <begin position="187"/>
        <end position="209"/>
    </location>
</feature>